<dbReference type="PANTHER" id="PTHR43649">
    <property type="entry name" value="ARABINOSE-BINDING PROTEIN-RELATED"/>
    <property type="match status" value="1"/>
</dbReference>
<feature type="signal peptide" evidence="7">
    <location>
        <begin position="1"/>
        <end position="21"/>
    </location>
</feature>
<keyword evidence="3" id="KW-0472">Membrane</keyword>
<feature type="region of interest" description="Disordered" evidence="6">
    <location>
        <begin position="24"/>
        <end position="43"/>
    </location>
</feature>
<keyword evidence="9" id="KW-1185">Reference proteome</keyword>
<dbReference type="PANTHER" id="PTHR43649:SF33">
    <property type="entry name" value="POLYGALACTURONAN_RHAMNOGALACTURONAN-BINDING PROTEIN YTCQ"/>
    <property type="match status" value="1"/>
</dbReference>
<evidence type="ECO:0000256" key="2">
    <source>
        <dbReference type="ARBA" id="ARBA00022729"/>
    </source>
</evidence>
<sequence length="443" mass="48835">MKKTMSLCLMVIISIIFSACGTTSTPKDTPATQNPINSNTASPAQPKEVALKIGLPGAYDVTKKEIIDGFKTKYPYIKLEIEEAPWGDFATKITPELAGGTPPDVWFQENAVILSYGKRGVAEDLMPYIEKDLKLDDYTSALFAAKTEDGKVWGIPHGLNPSTMIYNKKLFDDAKIPYPTKDWTYEQMLDIARKLTKDTNGDGKSDVYGLIVTSAITSGWFPWAKSAGGGILDETKTKAIVDDPKTIEGLKQWVDTMKTGLAPTPDVVKVNGGGDQMFGQDKVAMMPLQYSAQAGLNKNFPDLDYDALEMPIGWDGKRVVPLVTNSWVIFSKAKQEVKDAAWEFLKYYLSDEAQQLLAASGAALPVKKSAMEKLDVSTKPQNKLAYANGVEEAGITTDENASWQEWRLAAQPIFTDMYNMVIAPEEGAKRIQTKIQDVLDRNK</sequence>
<evidence type="ECO:0000256" key="3">
    <source>
        <dbReference type="ARBA" id="ARBA00023136"/>
    </source>
</evidence>
<dbReference type="SUPFAM" id="SSF53850">
    <property type="entry name" value="Periplasmic binding protein-like II"/>
    <property type="match status" value="1"/>
</dbReference>
<reference evidence="8 9" key="1">
    <citation type="submission" date="2021-03" db="EMBL/GenBank/DDBJ databases">
        <title>Genomic Encyclopedia of Type Strains, Phase IV (KMG-IV): sequencing the most valuable type-strain genomes for metagenomic binning, comparative biology and taxonomic classification.</title>
        <authorList>
            <person name="Goeker M."/>
        </authorList>
    </citation>
    <scope>NUCLEOTIDE SEQUENCE [LARGE SCALE GENOMIC DNA]</scope>
    <source>
        <strain evidence="8 9">DSM 26048</strain>
    </source>
</reference>
<gene>
    <name evidence="8" type="ORF">J2Z66_006210</name>
</gene>
<keyword evidence="2 7" id="KW-0732">Signal</keyword>
<organism evidence="8 9">
    <name type="scientific">Paenibacillus eucommiae</name>
    <dbReference type="NCBI Taxonomy" id="1355755"/>
    <lineage>
        <taxon>Bacteria</taxon>
        <taxon>Bacillati</taxon>
        <taxon>Bacillota</taxon>
        <taxon>Bacilli</taxon>
        <taxon>Bacillales</taxon>
        <taxon>Paenibacillaceae</taxon>
        <taxon>Paenibacillus</taxon>
    </lineage>
</organism>
<evidence type="ECO:0000256" key="5">
    <source>
        <dbReference type="ARBA" id="ARBA00023288"/>
    </source>
</evidence>
<evidence type="ECO:0000256" key="1">
    <source>
        <dbReference type="ARBA" id="ARBA00022475"/>
    </source>
</evidence>
<dbReference type="Pfam" id="PF13416">
    <property type="entry name" value="SBP_bac_8"/>
    <property type="match status" value="1"/>
</dbReference>
<evidence type="ECO:0000256" key="6">
    <source>
        <dbReference type="SAM" id="MobiDB-lite"/>
    </source>
</evidence>
<keyword evidence="5" id="KW-0449">Lipoprotein</keyword>
<name>A0ABS4J615_9BACL</name>
<dbReference type="RefSeq" id="WP_209976413.1">
    <property type="nucleotide sequence ID" value="NZ_JAGGLB010000026.1"/>
</dbReference>
<dbReference type="Gene3D" id="3.40.190.10">
    <property type="entry name" value="Periplasmic binding protein-like II"/>
    <property type="match status" value="1"/>
</dbReference>
<comment type="caution">
    <text evidence="8">The sequence shown here is derived from an EMBL/GenBank/DDBJ whole genome shotgun (WGS) entry which is preliminary data.</text>
</comment>
<dbReference type="CDD" id="cd13585">
    <property type="entry name" value="PBP2_TMBP_like"/>
    <property type="match status" value="1"/>
</dbReference>
<keyword evidence="8" id="KW-0813">Transport</keyword>
<evidence type="ECO:0000313" key="9">
    <source>
        <dbReference type="Proteomes" id="UP001519287"/>
    </source>
</evidence>
<dbReference type="InterPro" id="IPR006059">
    <property type="entry name" value="SBP"/>
</dbReference>
<evidence type="ECO:0000256" key="7">
    <source>
        <dbReference type="SAM" id="SignalP"/>
    </source>
</evidence>
<dbReference type="Proteomes" id="UP001519287">
    <property type="component" value="Unassembled WGS sequence"/>
</dbReference>
<protein>
    <submittedName>
        <fullName evidence="8">Multiple sugar transport system substrate-binding protein</fullName>
    </submittedName>
</protein>
<feature type="chain" id="PRO_5047132924" evidence="7">
    <location>
        <begin position="22"/>
        <end position="443"/>
    </location>
</feature>
<proteinExistence type="predicted"/>
<keyword evidence="8" id="KW-0762">Sugar transport</keyword>
<keyword evidence="4" id="KW-0564">Palmitate</keyword>
<evidence type="ECO:0000313" key="8">
    <source>
        <dbReference type="EMBL" id="MBP1994571.1"/>
    </source>
</evidence>
<dbReference type="EMBL" id="JAGGLB010000026">
    <property type="protein sequence ID" value="MBP1994571.1"/>
    <property type="molecule type" value="Genomic_DNA"/>
</dbReference>
<keyword evidence="1" id="KW-1003">Cell membrane</keyword>
<accession>A0ABS4J615</accession>
<evidence type="ECO:0000256" key="4">
    <source>
        <dbReference type="ARBA" id="ARBA00023139"/>
    </source>
</evidence>
<dbReference type="PROSITE" id="PS51257">
    <property type="entry name" value="PROKAR_LIPOPROTEIN"/>
    <property type="match status" value="1"/>
</dbReference>
<dbReference type="InterPro" id="IPR050490">
    <property type="entry name" value="Bact_solute-bd_prot1"/>
</dbReference>